<proteinExistence type="predicted"/>
<keyword evidence="2" id="KW-0808">Transferase</keyword>
<dbReference type="NCBIfam" id="NF033083">
    <property type="entry name" value="AAC_3_I"/>
    <property type="match status" value="1"/>
</dbReference>
<gene>
    <name evidence="2" type="ORF">FHW12_001005</name>
</gene>
<dbReference type="Proteomes" id="UP000550401">
    <property type="component" value="Unassembled WGS sequence"/>
</dbReference>
<dbReference type="RefSeq" id="WP_182529860.1">
    <property type="nucleotide sequence ID" value="NZ_JACGXL010000001.1"/>
</dbReference>
<evidence type="ECO:0000313" key="3">
    <source>
        <dbReference type="Proteomes" id="UP000550401"/>
    </source>
</evidence>
<dbReference type="InterPro" id="IPR050276">
    <property type="entry name" value="MshD_Acetyltransferase"/>
</dbReference>
<feature type="domain" description="N-acetyltransferase" evidence="1">
    <location>
        <begin position="5"/>
        <end position="166"/>
    </location>
</feature>
<accession>A0A839F3D3</accession>
<sequence>MPEAIAIDVLEPRSVARLRDMLAMFGRAFDDLPTYTARQPDDAYLRELLASPTFVAIAALAGDAVIGGLAGYVLPKFEQARSEFYLYDLAVDARWRRRGVATALIARLHEIAAQRGIYVVFVQADHGDDPAVALYTKLGTREDVMHFDLDNPGDAGARADATEPPR</sequence>
<keyword evidence="3" id="KW-1185">Reference proteome</keyword>
<evidence type="ECO:0000313" key="2">
    <source>
        <dbReference type="EMBL" id="MBA8886814.1"/>
    </source>
</evidence>
<dbReference type="CDD" id="cd04301">
    <property type="entry name" value="NAT_SF"/>
    <property type="match status" value="1"/>
</dbReference>
<dbReference type="Gene3D" id="3.40.630.30">
    <property type="match status" value="1"/>
</dbReference>
<protein>
    <submittedName>
        <fullName evidence="2">Aminoglycoside 3-N-acetyltransferase I</fullName>
        <ecNumber evidence="2">2.3.1.60</ecNumber>
    </submittedName>
</protein>
<dbReference type="AlphaFoldDB" id="A0A839F3D3"/>
<comment type="caution">
    <text evidence="2">The sequence shown here is derived from an EMBL/GenBank/DDBJ whole genome shotgun (WGS) entry which is preliminary data.</text>
</comment>
<dbReference type="EMBL" id="JACGXL010000001">
    <property type="protein sequence ID" value="MBA8886814.1"/>
    <property type="molecule type" value="Genomic_DNA"/>
</dbReference>
<evidence type="ECO:0000259" key="1">
    <source>
        <dbReference type="PROSITE" id="PS51186"/>
    </source>
</evidence>
<reference evidence="2 3" key="1">
    <citation type="submission" date="2020-07" db="EMBL/GenBank/DDBJ databases">
        <title>Genomic Encyclopedia of Type Strains, Phase IV (KMG-V): Genome sequencing to study the core and pangenomes of soil and plant-associated prokaryotes.</title>
        <authorList>
            <person name="Whitman W."/>
        </authorList>
    </citation>
    <scope>NUCLEOTIDE SEQUENCE [LARGE SCALE GENOMIC DNA]</scope>
    <source>
        <strain evidence="2 3">RH2WT43</strain>
    </source>
</reference>
<dbReference type="PROSITE" id="PS51186">
    <property type="entry name" value="GNAT"/>
    <property type="match status" value="1"/>
</dbReference>
<dbReference type="Pfam" id="PF00583">
    <property type="entry name" value="Acetyltransf_1"/>
    <property type="match status" value="1"/>
</dbReference>
<dbReference type="InterPro" id="IPR000182">
    <property type="entry name" value="GNAT_dom"/>
</dbReference>
<dbReference type="InterPro" id="IPR016181">
    <property type="entry name" value="Acyl_CoA_acyltransferase"/>
</dbReference>
<keyword evidence="2" id="KW-0012">Acyltransferase</keyword>
<dbReference type="EC" id="2.3.1.60" evidence="2"/>
<name>A0A839F3D3_9GAMM</name>
<dbReference type="GO" id="GO:0046353">
    <property type="term" value="F:aminoglycoside 3-N-acetyltransferase activity"/>
    <property type="evidence" value="ECO:0007669"/>
    <property type="project" value="UniProtKB-EC"/>
</dbReference>
<dbReference type="PANTHER" id="PTHR43617">
    <property type="entry name" value="L-AMINO ACID N-ACETYLTRANSFERASE"/>
    <property type="match status" value="1"/>
</dbReference>
<dbReference type="SUPFAM" id="SSF55729">
    <property type="entry name" value="Acyl-CoA N-acyltransferases (Nat)"/>
    <property type="match status" value="1"/>
</dbReference>
<organism evidence="2 3">
    <name type="scientific">Dokdonella fugitiva</name>
    <dbReference type="NCBI Taxonomy" id="328517"/>
    <lineage>
        <taxon>Bacteria</taxon>
        <taxon>Pseudomonadati</taxon>
        <taxon>Pseudomonadota</taxon>
        <taxon>Gammaproteobacteria</taxon>
        <taxon>Lysobacterales</taxon>
        <taxon>Rhodanobacteraceae</taxon>
        <taxon>Dokdonella</taxon>
    </lineage>
</organism>